<name>A0A9D9GW27_9FIRM</name>
<evidence type="ECO:0000256" key="2">
    <source>
        <dbReference type="SAM" id="Phobius"/>
    </source>
</evidence>
<dbReference type="PANTHER" id="PTHR46558:SF11">
    <property type="entry name" value="HTH-TYPE TRANSCRIPTIONAL REGULATOR XRE"/>
    <property type="match status" value="1"/>
</dbReference>
<evidence type="ECO:0000259" key="3">
    <source>
        <dbReference type="PROSITE" id="PS50943"/>
    </source>
</evidence>
<feature type="domain" description="HTH cro/C1-type" evidence="3">
    <location>
        <begin position="12"/>
        <end position="66"/>
    </location>
</feature>
<dbReference type="InterPro" id="IPR010982">
    <property type="entry name" value="Lambda_DNA-bd_dom_sf"/>
</dbReference>
<feature type="transmembrane region" description="Helical" evidence="2">
    <location>
        <begin position="177"/>
        <end position="194"/>
    </location>
</feature>
<dbReference type="Pfam" id="PF01381">
    <property type="entry name" value="HTH_3"/>
    <property type="match status" value="1"/>
</dbReference>
<dbReference type="AlphaFoldDB" id="A0A9D9GW27"/>
<dbReference type="PROSITE" id="PS50943">
    <property type="entry name" value="HTH_CROC1"/>
    <property type="match status" value="1"/>
</dbReference>
<proteinExistence type="predicted"/>
<accession>A0A9D9GW27</accession>
<dbReference type="CDD" id="cd00093">
    <property type="entry name" value="HTH_XRE"/>
    <property type="match status" value="1"/>
</dbReference>
<feature type="transmembrane region" description="Helical" evidence="2">
    <location>
        <begin position="123"/>
        <end position="141"/>
    </location>
</feature>
<reference evidence="4" key="1">
    <citation type="submission" date="2020-10" db="EMBL/GenBank/DDBJ databases">
        <authorList>
            <person name="Gilroy R."/>
        </authorList>
    </citation>
    <scope>NUCLEOTIDE SEQUENCE</scope>
    <source>
        <strain evidence="4">17113</strain>
    </source>
</reference>
<organism evidence="4 5">
    <name type="scientific">Candidatus Alloenteromonas pullistercoris</name>
    <dbReference type="NCBI Taxonomy" id="2840785"/>
    <lineage>
        <taxon>Bacteria</taxon>
        <taxon>Bacillati</taxon>
        <taxon>Bacillota</taxon>
        <taxon>Bacillota incertae sedis</taxon>
        <taxon>Candidatus Alloenteromonas</taxon>
    </lineage>
</organism>
<dbReference type="InterPro" id="IPR001387">
    <property type="entry name" value="Cro/C1-type_HTH"/>
</dbReference>
<evidence type="ECO:0000313" key="4">
    <source>
        <dbReference type="EMBL" id="MBO8425903.1"/>
    </source>
</evidence>
<comment type="caution">
    <text evidence="4">The sequence shown here is derived from an EMBL/GenBank/DDBJ whole genome shotgun (WGS) entry which is preliminary data.</text>
</comment>
<dbReference type="SUPFAM" id="SSF47413">
    <property type="entry name" value="lambda repressor-like DNA-binding domains"/>
    <property type="match status" value="1"/>
</dbReference>
<keyword evidence="2" id="KW-1133">Transmembrane helix</keyword>
<feature type="transmembrane region" description="Helical" evidence="2">
    <location>
        <begin position="153"/>
        <end position="171"/>
    </location>
</feature>
<keyword evidence="2" id="KW-0472">Membrane</keyword>
<dbReference type="SMART" id="SM00530">
    <property type="entry name" value="HTH_XRE"/>
    <property type="match status" value="1"/>
</dbReference>
<evidence type="ECO:0000256" key="1">
    <source>
        <dbReference type="ARBA" id="ARBA00023125"/>
    </source>
</evidence>
<dbReference type="PANTHER" id="PTHR46558">
    <property type="entry name" value="TRACRIPTIONAL REGULATORY PROTEIN-RELATED-RELATED"/>
    <property type="match status" value="1"/>
</dbReference>
<reference evidence="4" key="2">
    <citation type="journal article" date="2021" name="PeerJ">
        <title>Extensive microbial diversity within the chicken gut microbiome revealed by metagenomics and culture.</title>
        <authorList>
            <person name="Gilroy R."/>
            <person name="Ravi A."/>
            <person name="Getino M."/>
            <person name="Pursley I."/>
            <person name="Horton D.L."/>
            <person name="Alikhan N.F."/>
            <person name="Baker D."/>
            <person name="Gharbi K."/>
            <person name="Hall N."/>
            <person name="Watson M."/>
            <person name="Adriaenssens E.M."/>
            <person name="Foster-Nyarko E."/>
            <person name="Jarju S."/>
            <person name="Secka A."/>
            <person name="Antonio M."/>
            <person name="Oren A."/>
            <person name="Chaudhuri R.R."/>
            <person name="La Ragione R."/>
            <person name="Hildebrand F."/>
            <person name="Pallen M.J."/>
        </authorList>
    </citation>
    <scope>NUCLEOTIDE SEQUENCE</scope>
    <source>
        <strain evidence="4">17113</strain>
    </source>
</reference>
<evidence type="ECO:0000313" key="5">
    <source>
        <dbReference type="Proteomes" id="UP000823634"/>
    </source>
</evidence>
<dbReference type="Gene3D" id="1.10.260.40">
    <property type="entry name" value="lambda repressor-like DNA-binding domains"/>
    <property type="match status" value="1"/>
</dbReference>
<dbReference type="GO" id="GO:0003677">
    <property type="term" value="F:DNA binding"/>
    <property type="evidence" value="ECO:0007669"/>
    <property type="project" value="UniProtKB-KW"/>
</dbReference>
<gene>
    <name evidence="4" type="ORF">IAC61_01100</name>
</gene>
<protein>
    <submittedName>
        <fullName evidence="4">Helix-turn-helix transcriptional regulator</fullName>
    </submittedName>
</protein>
<keyword evidence="2" id="KW-0812">Transmembrane</keyword>
<keyword evidence="1" id="KW-0238">DNA-binding</keyword>
<feature type="transmembrane region" description="Helical" evidence="2">
    <location>
        <begin position="92"/>
        <end position="111"/>
    </location>
</feature>
<dbReference type="Proteomes" id="UP000823634">
    <property type="component" value="Unassembled WGS sequence"/>
</dbReference>
<sequence length="203" mass="23058">MENLPQTVGKNLQTLRKSKGMTQQELAKQVNYSDKSISKWELGYALPSVDILLDFASYYGVSLDFLVTEHQEEEIKKTTEVQPKLDPNRPTIMALTITVIILVAVCIFFSRYLFHDEGEDPTALWPVFVWMVPVAFALLAAETHLFYHNSIGTTVLSSCFLWTLLAAFPIVMRRSDLCLLLVVGIPIQIIVLLIRNLKKKKDN</sequence>
<dbReference type="EMBL" id="JADINA010000008">
    <property type="protein sequence ID" value="MBO8425903.1"/>
    <property type="molecule type" value="Genomic_DNA"/>
</dbReference>